<feature type="region of interest" description="Disordered" evidence="1">
    <location>
        <begin position="1"/>
        <end position="27"/>
    </location>
</feature>
<dbReference type="GeneID" id="85353336"/>
<dbReference type="RefSeq" id="XP_060328568.1">
    <property type="nucleotide sequence ID" value="XM_060469788.1"/>
</dbReference>
<evidence type="ECO:0000256" key="1">
    <source>
        <dbReference type="SAM" id="MobiDB-lite"/>
    </source>
</evidence>
<accession>A0AA39K457</accession>
<sequence>MKNNNPEISASKGRTKADKASDGNMDTESSWRAHGVILGFRRHVDHDASLTLNLRAGFTNICQTNHTKSRSHIESLSARRCETTTTASLPACVLVHPDYYDSHNAPSFFPTIMSTTKSKQFIVITKDEKSVFALRANVSKYKALINTIISHFPGTPRDGITIQTNDLAICAGRYVNIPQNLWSAIIGKIDNINVSAPEASDFYDRY</sequence>
<name>A0AA39K457_ARMTA</name>
<dbReference type="AlphaFoldDB" id="A0AA39K457"/>
<proteinExistence type="predicted"/>
<dbReference type="EMBL" id="JAUEPS010000027">
    <property type="protein sequence ID" value="KAK0454180.1"/>
    <property type="molecule type" value="Genomic_DNA"/>
</dbReference>
<gene>
    <name evidence="2" type="ORF">EV420DRAFT_1481620</name>
</gene>
<keyword evidence="3" id="KW-1185">Reference proteome</keyword>
<reference evidence="2" key="1">
    <citation type="submission" date="2023-06" db="EMBL/GenBank/DDBJ databases">
        <authorList>
            <consortium name="Lawrence Berkeley National Laboratory"/>
            <person name="Ahrendt S."/>
            <person name="Sahu N."/>
            <person name="Indic B."/>
            <person name="Wong-Bajracharya J."/>
            <person name="Merenyi Z."/>
            <person name="Ke H.-M."/>
            <person name="Monk M."/>
            <person name="Kocsube S."/>
            <person name="Drula E."/>
            <person name="Lipzen A."/>
            <person name="Balint B."/>
            <person name="Henrissat B."/>
            <person name="Andreopoulos B."/>
            <person name="Martin F.M."/>
            <person name="Harder C.B."/>
            <person name="Rigling D."/>
            <person name="Ford K.L."/>
            <person name="Foster G.D."/>
            <person name="Pangilinan J."/>
            <person name="Papanicolaou A."/>
            <person name="Barry K."/>
            <person name="LaButti K."/>
            <person name="Viragh M."/>
            <person name="Koriabine M."/>
            <person name="Yan M."/>
            <person name="Riley R."/>
            <person name="Champramary S."/>
            <person name="Plett K.L."/>
            <person name="Tsai I.J."/>
            <person name="Slot J."/>
            <person name="Sipos G."/>
            <person name="Plett J."/>
            <person name="Nagy L.G."/>
            <person name="Grigoriev I.V."/>
        </authorList>
    </citation>
    <scope>NUCLEOTIDE SEQUENCE</scope>
    <source>
        <strain evidence="2">CCBAS 213</strain>
    </source>
</reference>
<organism evidence="2 3">
    <name type="scientific">Armillaria tabescens</name>
    <name type="common">Ringless honey mushroom</name>
    <name type="synonym">Agaricus tabescens</name>
    <dbReference type="NCBI Taxonomy" id="1929756"/>
    <lineage>
        <taxon>Eukaryota</taxon>
        <taxon>Fungi</taxon>
        <taxon>Dikarya</taxon>
        <taxon>Basidiomycota</taxon>
        <taxon>Agaricomycotina</taxon>
        <taxon>Agaricomycetes</taxon>
        <taxon>Agaricomycetidae</taxon>
        <taxon>Agaricales</taxon>
        <taxon>Marasmiineae</taxon>
        <taxon>Physalacriaceae</taxon>
        <taxon>Desarmillaria</taxon>
    </lineage>
</organism>
<dbReference type="Proteomes" id="UP001175211">
    <property type="component" value="Unassembled WGS sequence"/>
</dbReference>
<protein>
    <submittedName>
        <fullName evidence="2">Uncharacterized protein</fullName>
    </submittedName>
</protein>
<comment type="caution">
    <text evidence="2">The sequence shown here is derived from an EMBL/GenBank/DDBJ whole genome shotgun (WGS) entry which is preliminary data.</text>
</comment>
<evidence type="ECO:0000313" key="3">
    <source>
        <dbReference type="Proteomes" id="UP001175211"/>
    </source>
</evidence>
<evidence type="ECO:0000313" key="2">
    <source>
        <dbReference type="EMBL" id="KAK0454180.1"/>
    </source>
</evidence>